<protein>
    <submittedName>
        <fullName evidence="1">Uncharacterized protein</fullName>
    </submittedName>
</protein>
<organism evidence="1">
    <name type="scientific">Anguilla anguilla</name>
    <name type="common">European freshwater eel</name>
    <name type="synonym">Muraena anguilla</name>
    <dbReference type="NCBI Taxonomy" id="7936"/>
    <lineage>
        <taxon>Eukaryota</taxon>
        <taxon>Metazoa</taxon>
        <taxon>Chordata</taxon>
        <taxon>Craniata</taxon>
        <taxon>Vertebrata</taxon>
        <taxon>Euteleostomi</taxon>
        <taxon>Actinopterygii</taxon>
        <taxon>Neopterygii</taxon>
        <taxon>Teleostei</taxon>
        <taxon>Anguilliformes</taxon>
        <taxon>Anguillidae</taxon>
        <taxon>Anguilla</taxon>
    </lineage>
</organism>
<accession>A0A0E9VRE8</accession>
<reference evidence="1" key="2">
    <citation type="journal article" date="2015" name="Fish Shellfish Immunol.">
        <title>Early steps in the European eel (Anguilla anguilla)-Vibrio vulnificus interaction in the gills: Role of the RtxA13 toxin.</title>
        <authorList>
            <person name="Callol A."/>
            <person name="Pajuelo D."/>
            <person name="Ebbesson L."/>
            <person name="Teles M."/>
            <person name="MacKenzie S."/>
            <person name="Amaro C."/>
        </authorList>
    </citation>
    <scope>NUCLEOTIDE SEQUENCE</scope>
</reference>
<dbReference type="EMBL" id="GBXM01031445">
    <property type="protein sequence ID" value="JAH77132.1"/>
    <property type="molecule type" value="Transcribed_RNA"/>
</dbReference>
<proteinExistence type="predicted"/>
<dbReference type="AlphaFoldDB" id="A0A0E9VRE8"/>
<sequence>MYRSSPQSEADPGVGHCVQMTCCRASSDPLCTRTGSLLSLSLQCTL</sequence>
<reference evidence="1" key="1">
    <citation type="submission" date="2014-11" db="EMBL/GenBank/DDBJ databases">
        <authorList>
            <person name="Amaro Gonzalez C."/>
        </authorList>
    </citation>
    <scope>NUCLEOTIDE SEQUENCE</scope>
</reference>
<dbReference type="EMBL" id="GBXM01027873">
    <property type="protein sequence ID" value="JAH80704.1"/>
    <property type="molecule type" value="Transcribed_RNA"/>
</dbReference>
<evidence type="ECO:0000313" key="1">
    <source>
        <dbReference type="EMBL" id="JAH80704.1"/>
    </source>
</evidence>
<name>A0A0E9VRE8_ANGAN</name>